<evidence type="ECO:0000313" key="9">
    <source>
        <dbReference type="EMBL" id="MEU8138341.1"/>
    </source>
</evidence>
<dbReference type="NCBIfam" id="TIGR00247">
    <property type="entry name" value="endolytic transglycosylase MltG"/>
    <property type="match status" value="1"/>
</dbReference>
<dbReference type="HAMAP" id="MF_02065">
    <property type="entry name" value="MltG"/>
    <property type="match status" value="1"/>
</dbReference>
<dbReference type="PANTHER" id="PTHR30518:SF2">
    <property type="entry name" value="ENDOLYTIC MUREIN TRANSGLYCOSYLASE"/>
    <property type="match status" value="1"/>
</dbReference>
<dbReference type="InterPro" id="IPR003770">
    <property type="entry name" value="MLTG-like"/>
</dbReference>
<keyword evidence="5 7" id="KW-0456">Lyase</keyword>
<dbReference type="EC" id="4.2.2.29" evidence="7"/>
<keyword evidence="2 7" id="KW-0812">Transmembrane</keyword>
<evidence type="ECO:0000313" key="10">
    <source>
        <dbReference type="Proteomes" id="UP001551482"/>
    </source>
</evidence>
<keyword evidence="3 7" id="KW-1133">Transmembrane helix</keyword>
<comment type="caution">
    <text evidence="9">The sequence shown here is derived from an EMBL/GenBank/DDBJ whole genome shotgun (WGS) entry which is preliminary data.</text>
</comment>
<feature type="site" description="Important for catalytic activity" evidence="7">
    <location>
        <position position="257"/>
    </location>
</feature>
<comment type="similarity">
    <text evidence="7">Belongs to the transglycosylase MltG family.</text>
</comment>
<keyword evidence="10" id="KW-1185">Reference proteome</keyword>
<dbReference type="Proteomes" id="UP001551482">
    <property type="component" value="Unassembled WGS sequence"/>
</dbReference>
<evidence type="ECO:0000256" key="7">
    <source>
        <dbReference type="HAMAP-Rule" id="MF_02065"/>
    </source>
</evidence>
<protein>
    <recommendedName>
        <fullName evidence="7">Endolytic murein transglycosylase</fullName>
        <ecNumber evidence="7">4.2.2.29</ecNumber>
    </recommendedName>
    <alternativeName>
        <fullName evidence="7">Peptidoglycan lytic transglycosylase</fullName>
    </alternativeName>
    <alternativeName>
        <fullName evidence="7">Peptidoglycan polymerization terminase</fullName>
    </alternativeName>
</protein>
<evidence type="ECO:0000256" key="2">
    <source>
        <dbReference type="ARBA" id="ARBA00022692"/>
    </source>
</evidence>
<gene>
    <name evidence="7 9" type="primary">mltG</name>
    <name evidence="9" type="ORF">AB0C36_33175</name>
</gene>
<feature type="region of interest" description="Disordered" evidence="8">
    <location>
        <begin position="1"/>
        <end position="29"/>
    </location>
</feature>
<comment type="subcellular location">
    <subcellularLocation>
        <location evidence="7">Cell membrane</location>
        <topology evidence="7">Single-pass membrane protein</topology>
    </subcellularLocation>
</comment>
<evidence type="ECO:0000256" key="8">
    <source>
        <dbReference type="SAM" id="MobiDB-lite"/>
    </source>
</evidence>
<comment type="catalytic activity">
    <reaction evidence="7">
        <text>a peptidoglycan chain = a peptidoglycan chain with N-acetyl-1,6-anhydromuramyl-[peptide] at the reducing end + a peptidoglycan chain with N-acetylglucosamine at the non-reducing end.</text>
        <dbReference type="EC" id="4.2.2.29"/>
    </reaction>
</comment>
<keyword evidence="4 7" id="KW-0472">Membrane</keyword>
<feature type="compositionally biased region" description="Basic residues" evidence="8">
    <location>
        <begin position="14"/>
        <end position="29"/>
    </location>
</feature>
<dbReference type="EMBL" id="JBEZFP010000119">
    <property type="protein sequence ID" value="MEU8138341.1"/>
    <property type="molecule type" value="Genomic_DNA"/>
</dbReference>
<evidence type="ECO:0000256" key="5">
    <source>
        <dbReference type="ARBA" id="ARBA00023239"/>
    </source>
</evidence>
<dbReference type="CDD" id="cd08010">
    <property type="entry name" value="MltG_like"/>
    <property type="match status" value="1"/>
</dbReference>
<feature type="transmembrane region" description="Helical" evidence="7">
    <location>
        <begin position="36"/>
        <end position="57"/>
    </location>
</feature>
<reference evidence="9 10" key="1">
    <citation type="submission" date="2024-06" db="EMBL/GenBank/DDBJ databases">
        <title>The Natural Products Discovery Center: Release of the First 8490 Sequenced Strains for Exploring Actinobacteria Biosynthetic Diversity.</title>
        <authorList>
            <person name="Kalkreuter E."/>
            <person name="Kautsar S.A."/>
            <person name="Yang D."/>
            <person name="Bader C.D."/>
            <person name="Teijaro C.N."/>
            <person name="Fluegel L."/>
            <person name="Davis C.M."/>
            <person name="Simpson J.R."/>
            <person name="Lauterbach L."/>
            <person name="Steele A.D."/>
            <person name="Gui C."/>
            <person name="Meng S."/>
            <person name="Li G."/>
            <person name="Viehrig K."/>
            <person name="Ye F."/>
            <person name="Su P."/>
            <person name="Kiefer A.F."/>
            <person name="Nichols A."/>
            <person name="Cepeda A.J."/>
            <person name="Yan W."/>
            <person name="Fan B."/>
            <person name="Jiang Y."/>
            <person name="Adhikari A."/>
            <person name="Zheng C.-J."/>
            <person name="Schuster L."/>
            <person name="Cowan T.M."/>
            <person name="Smanski M.J."/>
            <person name="Chevrette M.G."/>
            <person name="De Carvalho L.P.S."/>
            <person name="Shen B."/>
        </authorList>
    </citation>
    <scope>NUCLEOTIDE SEQUENCE [LARGE SCALE GENOMIC DNA]</scope>
    <source>
        <strain evidence="9 10">NPDC048946</strain>
    </source>
</reference>
<comment type="function">
    <text evidence="7">Functions as a peptidoglycan terminase that cleaves nascent peptidoglycan strands endolytically to terminate their elongation.</text>
</comment>
<evidence type="ECO:0000256" key="1">
    <source>
        <dbReference type="ARBA" id="ARBA00022475"/>
    </source>
</evidence>
<sequence>MSDLGLTMDTEPRSRRRGKNGGSRGRRKEKRGRSGCAVFIAFAVVIGLLLTGGWFAYGFVKDRFGPPPDYSGAGVEGSSVVVVVKPGWVASQIGNELKRAKVVKSVDAFTKAYTGDKQQRNIEASAYVLKEHMSAKSAFEFMVNRANRQNITPGEGLRASKVLDIVAKKLNVPFADVEAASKDPALGLPEWAGGNIEGFLWPAQYAAAPGMKPIDVLKDMVNTSKNKYATMKLEEKAAAVGKSPYDILKMASIIQAEVRNTEDMTKVSEVIYNRLNKNMSLGMDSTVNYVLNKSALQLTAAELNTDSPYNTRIKKGLPPTPINNPGEKAIIAALSPTQGKLLYFVTVNPDTGETKFSDNQTQFNKDVKELEQWHKDNPGR</sequence>
<evidence type="ECO:0000256" key="4">
    <source>
        <dbReference type="ARBA" id="ARBA00023136"/>
    </source>
</evidence>
<accession>A0ABV3DRF9</accession>
<dbReference type="PANTHER" id="PTHR30518">
    <property type="entry name" value="ENDOLYTIC MUREIN TRANSGLYCOSYLASE"/>
    <property type="match status" value="1"/>
</dbReference>
<name>A0ABV3DRF9_9ACTN</name>
<organism evidence="9 10">
    <name type="scientific">Streptodolium elevatio</name>
    <dbReference type="NCBI Taxonomy" id="3157996"/>
    <lineage>
        <taxon>Bacteria</taxon>
        <taxon>Bacillati</taxon>
        <taxon>Actinomycetota</taxon>
        <taxon>Actinomycetes</taxon>
        <taxon>Kitasatosporales</taxon>
        <taxon>Streptomycetaceae</taxon>
        <taxon>Streptodolium</taxon>
    </lineage>
</organism>
<dbReference type="Gene3D" id="3.30.1490.480">
    <property type="entry name" value="Endolytic murein transglycosylase"/>
    <property type="match status" value="1"/>
</dbReference>
<evidence type="ECO:0000256" key="3">
    <source>
        <dbReference type="ARBA" id="ARBA00022989"/>
    </source>
</evidence>
<dbReference type="Pfam" id="PF02618">
    <property type="entry name" value="YceG"/>
    <property type="match status" value="1"/>
</dbReference>
<proteinExistence type="inferred from homology"/>
<evidence type="ECO:0000256" key="6">
    <source>
        <dbReference type="ARBA" id="ARBA00023316"/>
    </source>
</evidence>
<keyword evidence="1 7" id="KW-1003">Cell membrane</keyword>
<keyword evidence="6 7" id="KW-0961">Cell wall biogenesis/degradation</keyword>
<dbReference type="RefSeq" id="WP_358361565.1">
    <property type="nucleotide sequence ID" value="NZ_JBEZFP010000119.1"/>
</dbReference>